<feature type="transmembrane region" description="Helical" evidence="1">
    <location>
        <begin position="294"/>
        <end position="315"/>
    </location>
</feature>
<gene>
    <name evidence="2" type="ORF">NCTC11661_00514</name>
</gene>
<proteinExistence type="predicted"/>
<dbReference type="RefSeq" id="WP_002686765.1">
    <property type="nucleotide sequence ID" value="NZ_UFTJ01000001.1"/>
</dbReference>
<evidence type="ECO:0008006" key="4">
    <source>
        <dbReference type="Google" id="ProtNLM"/>
    </source>
</evidence>
<organism evidence="2 3">
    <name type="scientific">Bergeyella zoohelcum</name>
    <dbReference type="NCBI Taxonomy" id="1015"/>
    <lineage>
        <taxon>Bacteria</taxon>
        <taxon>Pseudomonadati</taxon>
        <taxon>Bacteroidota</taxon>
        <taxon>Flavobacteriia</taxon>
        <taxon>Flavobacteriales</taxon>
        <taxon>Weeksellaceae</taxon>
        <taxon>Bergeyella</taxon>
    </lineage>
</organism>
<dbReference type="Proteomes" id="UP000255515">
    <property type="component" value="Unassembled WGS sequence"/>
</dbReference>
<name>A0A376BZ80_9FLAO</name>
<feature type="transmembrane region" description="Helical" evidence="1">
    <location>
        <begin position="353"/>
        <end position="370"/>
    </location>
</feature>
<feature type="transmembrane region" description="Helical" evidence="1">
    <location>
        <begin position="86"/>
        <end position="104"/>
    </location>
</feature>
<feature type="transmembrane region" description="Helical" evidence="1">
    <location>
        <begin position="21"/>
        <end position="40"/>
    </location>
</feature>
<keyword evidence="1" id="KW-0472">Membrane</keyword>
<reference evidence="2 3" key="1">
    <citation type="submission" date="2018-06" db="EMBL/GenBank/DDBJ databases">
        <authorList>
            <consortium name="Pathogen Informatics"/>
            <person name="Doyle S."/>
        </authorList>
    </citation>
    <scope>NUCLEOTIDE SEQUENCE [LARGE SCALE GENOMIC DNA]</scope>
    <source>
        <strain evidence="2 3">NCTC11661</strain>
    </source>
</reference>
<keyword evidence="1" id="KW-0812">Transmembrane</keyword>
<evidence type="ECO:0000313" key="3">
    <source>
        <dbReference type="Proteomes" id="UP000255515"/>
    </source>
</evidence>
<feature type="transmembrane region" description="Helical" evidence="1">
    <location>
        <begin position="382"/>
        <end position="402"/>
    </location>
</feature>
<evidence type="ECO:0000256" key="1">
    <source>
        <dbReference type="SAM" id="Phobius"/>
    </source>
</evidence>
<sequence>MQIRSLRFQDIKTHFPIKTMLIIIGVWLVLALGNFLSIEYGVYLGVDLFFPFSVLYPSEFLWQGFIFSFLFGVAGVYCWDKVERFSLLQVLLCCILLVFLGNMMQGSFDNAFLKPFYWKGQQYYSDAIKVTDAADFLRTFEEKQDTFLLHTKTHPPFVVLIHYYLLQISGGSIVFLSLVFTGFAMLIFPIMMRIWQNFDFPALQIKKLLLLLAIVPSVNIYTLVSLDGLILVSVALALWAVSEVYKVGKVSLFSIILTVLSIVISNSLSFSGLFVIAFLGILALVQLWKRDARFAWLGGISLTISILVFLGYYYIGGYNHWEVFRAASASENRYGFMLFSIPHIYFATRLQDIAEIMMFLSLPFITLWFDRKYRASFLEDSFTKTVAYSAIFVLLLMFSTGAYGTGETARACLFIVPFIFILVRKIPAITFTIVYFLCVMQTLIMQTVGNFFW</sequence>
<feature type="transmembrane region" description="Helical" evidence="1">
    <location>
        <begin position="208"/>
        <end position="241"/>
    </location>
</feature>
<keyword evidence="1" id="KW-1133">Transmembrane helix</keyword>
<dbReference type="AlphaFoldDB" id="A0A376BZ80"/>
<evidence type="ECO:0000313" key="2">
    <source>
        <dbReference type="EMBL" id="SSZ46857.1"/>
    </source>
</evidence>
<accession>A0A376BZ80</accession>
<feature type="transmembrane region" description="Helical" evidence="1">
    <location>
        <begin position="60"/>
        <end position="79"/>
    </location>
</feature>
<feature type="transmembrane region" description="Helical" evidence="1">
    <location>
        <begin position="164"/>
        <end position="188"/>
    </location>
</feature>
<feature type="transmembrane region" description="Helical" evidence="1">
    <location>
        <begin position="253"/>
        <end position="282"/>
    </location>
</feature>
<protein>
    <recommendedName>
        <fullName evidence="4">Glycosyltransferase RgtA/B/C/D-like domain-containing protein</fullName>
    </recommendedName>
</protein>
<feature type="transmembrane region" description="Helical" evidence="1">
    <location>
        <begin position="408"/>
        <end position="426"/>
    </location>
</feature>
<dbReference type="EMBL" id="UFTJ01000001">
    <property type="protein sequence ID" value="SSZ46857.1"/>
    <property type="molecule type" value="Genomic_DNA"/>
</dbReference>